<dbReference type="PANTHER" id="PTHR11003">
    <property type="entry name" value="POTASSIUM CHANNEL, SUBFAMILY K"/>
    <property type="match status" value="1"/>
</dbReference>
<dbReference type="PRINTS" id="PR01333">
    <property type="entry name" value="2POREKCHANEL"/>
</dbReference>
<dbReference type="GO" id="GO:0030322">
    <property type="term" value="P:stabilization of membrane potential"/>
    <property type="evidence" value="ECO:0007669"/>
    <property type="project" value="TreeGrafter"/>
</dbReference>
<evidence type="ECO:0000313" key="14">
    <source>
        <dbReference type="Proteomes" id="UP000799444"/>
    </source>
</evidence>
<keyword evidence="7 8" id="KW-0407">Ion channel</keyword>
<comment type="similarity">
    <text evidence="8">Belongs to the two pore domain potassium channel (TC 1.A.1.8) family.</text>
</comment>
<gene>
    <name evidence="13" type="ORF">EJ04DRAFT_496160</name>
</gene>
<name>A0A9P4V189_9PLEO</name>
<feature type="transmembrane region" description="Helical" evidence="11">
    <location>
        <begin position="182"/>
        <end position="200"/>
    </location>
</feature>
<keyword evidence="3 8" id="KW-0812">Transmembrane</keyword>
<feature type="transmembrane region" description="Helical" evidence="11">
    <location>
        <begin position="12"/>
        <end position="39"/>
    </location>
</feature>
<evidence type="ECO:0000256" key="3">
    <source>
        <dbReference type="ARBA" id="ARBA00022692"/>
    </source>
</evidence>
<keyword evidence="14" id="KW-1185">Reference proteome</keyword>
<keyword evidence="6 11" id="KW-0472">Membrane</keyword>
<evidence type="ECO:0000256" key="7">
    <source>
        <dbReference type="ARBA" id="ARBA00023303"/>
    </source>
</evidence>
<feature type="transmembrane region" description="Helical" evidence="11">
    <location>
        <begin position="139"/>
        <end position="162"/>
    </location>
</feature>
<comment type="subcellular location">
    <subcellularLocation>
        <location evidence="1">Membrane</location>
        <topology evidence="1">Multi-pass membrane protein</topology>
    </subcellularLocation>
</comment>
<feature type="transmembrane region" description="Helical" evidence="11">
    <location>
        <begin position="381"/>
        <end position="401"/>
    </location>
</feature>
<protein>
    <submittedName>
        <fullName evidence="13">Voltage-gated potassium channel</fullName>
    </submittedName>
</protein>
<dbReference type="GO" id="GO:0022841">
    <property type="term" value="F:potassium ion leak channel activity"/>
    <property type="evidence" value="ECO:0007669"/>
    <property type="project" value="TreeGrafter"/>
</dbReference>
<evidence type="ECO:0000259" key="12">
    <source>
        <dbReference type="Pfam" id="PF07885"/>
    </source>
</evidence>
<keyword evidence="9" id="KW-0175">Coiled coil</keyword>
<evidence type="ECO:0000256" key="10">
    <source>
        <dbReference type="SAM" id="MobiDB-lite"/>
    </source>
</evidence>
<sequence length="705" mass="79926">MRGRQDDDPIDWWFASTAIPILAATLAPLANVLSIGALVTFWRLDLHDPDDITNTVPQLKAISIPDPRWCYWINVSSLILGFVGNFFLLLNFTNRIRYIISLPTTILLWFTACGILIGDLAAMHTHARPVAPFEIYSGGFWYAIAAASFYFLLASLLMVNFVGYVRGHYPQYFDLTEDQRTLIIQTMFYFIWLAGGAGVFARIEGWQFNDALYYCDVTILTIGFGDIYPTKTATRAIVIPFSLGGIIMLGLVVSSIYRSVQELGEKKVSRSHFEHQRAKAEDRAVATSLELQRKEIEAGLLRERQMAKQAARPSARSPATALQYQLSVDGGMSRDLAVTKTSTFGSRMKKNARIKLLRDEKQRFEEMRKLQQKAKLWKNSFRLSMSLSIFAIFWCVGAVVFWKAESGTTGQTYWETIYFCWISLLSIGYGDFSPKTGAGRCFFLVYSTIAVPSITMLASDLTSTFVSAFNTWSSRIADFTLLPKQGIWTALVEKHPWLSLGLAQAKRDWQSKHNELRKRVETLEARIQSYEEEEASSKEDGDASGTLDPDIEALAAQAKQPDAAALARQLALAIRRTAHDLTLDVPRRYAYEEWVEFTRLIRFSVATHDDDVQREEEEEGLVQWDWLGEDSPMMADQSESEFVLDRLCESLVRYLRRNRPVEGFIGVVRDRGEGALRMRTAAMEGGERKGEGEVDEVRLETLREE</sequence>
<proteinExistence type="inferred from homology"/>
<feature type="transmembrane region" description="Helical" evidence="11">
    <location>
        <begin position="69"/>
        <end position="90"/>
    </location>
</feature>
<keyword evidence="5 8" id="KW-0406">Ion transport</keyword>
<keyword evidence="4 11" id="KW-1133">Transmembrane helix</keyword>
<evidence type="ECO:0000313" key="13">
    <source>
        <dbReference type="EMBL" id="KAF2732961.1"/>
    </source>
</evidence>
<dbReference type="Pfam" id="PF07885">
    <property type="entry name" value="Ion_trans_2"/>
    <property type="match status" value="2"/>
</dbReference>
<feature type="transmembrane region" description="Helical" evidence="11">
    <location>
        <begin position="441"/>
        <end position="459"/>
    </location>
</feature>
<dbReference type="InterPro" id="IPR013099">
    <property type="entry name" value="K_chnl_dom"/>
</dbReference>
<dbReference type="OrthoDB" id="297496at2759"/>
<evidence type="ECO:0000256" key="6">
    <source>
        <dbReference type="ARBA" id="ARBA00023136"/>
    </source>
</evidence>
<dbReference type="SUPFAM" id="SSF81324">
    <property type="entry name" value="Voltage-gated potassium channels"/>
    <property type="match status" value="2"/>
</dbReference>
<dbReference type="GO" id="GO:0015271">
    <property type="term" value="F:outward rectifier potassium channel activity"/>
    <property type="evidence" value="ECO:0007669"/>
    <property type="project" value="TreeGrafter"/>
</dbReference>
<dbReference type="Proteomes" id="UP000799444">
    <property type="component" value="Unassembled WGS sequence"/>
</dbReference>
<dbReference type="AlphaFoldDB" id="A0A9P4V189"/>
<comment type="caution">
    <text evidence="13">The sequence shown here is derived from an EMBL/GenBank/DDBJ whole genome shotgun (WGS) entry which is preliminary data.</text>
</comment>
<feature type="domain" description="Potassium channel" evidence="12">
    <location>
        <begin position="190"/>
        <end position="260"/>
    </location>
</feature>
<keyword evidence="2 8" id="KW-0813">Transport</keyword>
<reference evidence="13" key="1">
    <citation type="journal article" date="2020" name="Stud. Mycol.">
        <title>101 Dothideomycetes genomes: a test case for predicting lifestyles and emergence of pathogens.</title>
        <authorList>
            <person name="Haridas S."/>
            <person name="Albert R."/>
            <person name="Binder M."/>
            <person name="Bloem J."/>
            <person name="Labutti K."/>
            <person name="Salamov A."/>
            <person name="Andreopoulos B."/>
            <person name="Baker S."/>
            <person name="Barry K."/>
            <person name="Bills G."/>
            <person name="Bluhm B."/>
            <person name="Cannon C."/>
            <person name="Castanera R."/>
            <person name="Culley D."/>
            <person name="Daum C."/>
            <person name="Ezra D."/>
            <person name="Gonzalez J."/>
            <person name="Henrissat B."/>
            <person name="Kuo A."/>
            <person name="Liang C."/>
            <person name="Lipzen A."/>
            <person name="Lutzoni F."/>
            <person name="Magnuson J."/>
            <person name="Mondo S."/>
            <person name="Nolan M."/>
            <person name="Ohm R."/>
            <person name="Pangilinan J."/>
            <person name="Park H.-J."/>
            <person name="Ramirez L."/>
            <person name="Alfaro M."/>
            <person name="Sun H."/>
            <person name="Tritt A."/>
            <person name="Yoshinaga Y."/>
            <person name="Zwiers L.-H."/>
            <person name="Turgeon B."/>
            <person name="Goodwin S."/>
            <person name="Spatafora J."/>
            <person name="Crous P."/>
            <person name="Grigoriev I."/>
        </authorList>
    </citation>
    <scope>NUCLEOTIDE SEQUENCE</scope>
    <source>
        <strain evidence="13">CBS 125425</strain>
    </source>
</reference>
<feature type="transmembrane region" description="Helical" evidence="11">
    <location>
        <begin position="236"/>
        <end position="257"/>
    </location>
</feature>
<dbReference type="PANTHER" id="PTHR11003:SF291">
    <property type="entry name" value="IP11374P"/>
    <property type="match status" value="1"/>
</dbReference>
<organism evidence="13 14">
    <name type="scientific">Polyplosphaeria fusca</name>
    <dbReference type="NCBI Taxonomy" id="682080"/>
    <lineage>
        <taxon>Eukaryota</taxon>
        <taxon>Fungi</taxon>
        <taxon>Dikarya</taxon>
        <taxon>Ascomycota</taxon>
        <taxon>Pezizomycotina</taxon>
        <taxon>Dothideomycetes</taxon>
        <taxon>Pleosporomycetidae</taxon>
        <taxon>Pleosporales</taxon>
        <taxon>Tetraplosphaeriaceae</taxon>
        <taxon>Polyplosphaeria</taxon>
    </lineage>
</organism>
<accession>A0A9P4V189</accession>
<dbReference type="EMBL" id="ML996169">
    <property type="protein sequence ID" value="KAF2732961.1"/>
    <property type="molecule type" value="Genomic_DNA"/>
</dbReference>
<feature type="coiled-coil region" evidence="9">
    <location>
        <begin position="347"/>
        <end position="374"/>
    </location>
</feature>
<evidence type="ECO:0000256" key="4">
    <source>
        <dbReference type="ARBA" id="ARBA00022989"/>
    </source>
</evidence>
<dbReference type="Gene3D" id="1.10.287.70">
    <property type="match status" value="2"/>
</dbReference>
<feature type="coiled-coil region" evidence="9">
    <location>
        <begin position="506"/>
        <end position="540"/>
    </location>
</feature>
<dbReference type="InterPro" id="IPR003280">
    <property type="entry name" value="2pore_dom_K_chnl"/>
</dbReference>
<evidence type="ECO:0000256" key="1">
    <source>
        <dbReference type="ARBA" id="ARBA00004141"/>
    </source>
</evidence>
<feature type="domain" description="Potassium channel" evidence="12">
    <location>
        <begin position="390"/>
        <end position="465"/>
    </location>
</feature>
<feature type="transmembrane region" description="Helical" evidence="11">
    <location>
        <begin position="413"/>
        <end position="429"/>
    </location>
</feature>
<evidence type="ECO:0000256" key="5">
    <source>
        <dbReference type="ARBA" id="ARBA00023065"/>
    </source>
</evidence>
<dbReference type="GO" id="GO:0005886">
    <property type="term" value="C:plasma membrane"/>
    <property type="evidence" value="ECO:0007669"/>
    <property type="project" value="TreeGrafter"/>
</dbReference>
<evidence type="ECO:0000256" key="8">
    <source>
        <dbReference type="RuleBase" id="RU003857"/>
    </source>
</evidence>
<evidence type="ECO:0000256" key="9">
    <source>
        <dbReference type="SAM" id="Coils"/>
    </source>
</evidence>
<feature type="region of interest" description="Disordered" evidence="10">
    <location>
        <begin position="684"/>
        <end position="705"/>
    </location>
</feature>
<feature type="compositionally biased region" description="Basic and acidic residues" evidence="10">
    <location>
        <begin position="685"/>
        <end position="705"/>
    </location>
</feature>
<feature type="transmembrane region" description="Helical" evidence="11">
    <location>
        <begin position="96"/>
        <end position="118"/>
    </location>
</feature>
<evidence type="ECO:0000256" key="11">
    <source>
        <dbReference type="SAM" id="Phobius"/>
    </source>
</evidence>
<evidence type="ECO:0000256" key="2">
    <source>
        <dbReference type="ARBA" id="ARBA00022448"/>
    </source>
</evidence>